<dbReference type="InterPro" id="IPR050107">
    <property type="entry name" value="ABC_carbohydrate_import_ATPase"/>
</dbReference>
<feature type="domain" description="ABC transporter" evidence="8">
    <location>
        <begin position="249"/>
        <end position="481"/>
    </location>
</feature>
<keyword evidence="7" id="KW-0472">Membrane</keyword>
<comment type="similarity">
    <text evidence="1">Belongs to the ABC transporter superfamily.</text>
</comment>
<dbReference type="SMART" id="SM00382">
    <property type="entry name" value="AAA"/>
    <property type="match status" value="2"/>
</dbReference>
<dbReference type="InterPro" id="IPR003439">
    <property type="entry name" value="ABC_transporter-like_ATP-bd"/>
</dbReference>
<evidence type="ECO:0000259" key="8">
    <source>
        <dbReference type="PROSITE" id="PS50893"/>
    </source>
</evidence>
<keyword evidence="6 9" id="KW-0067">ATP-binding</keyword>
<dbReference type="PROSITE" id="PS00211">
    <property type="entry name" value="ABC_TRANSPORTER_1"/>
    <property type="match status" value="1"/>
</dbReference>
<dbReference type="EMBL" id="JBHRTG010000018">
    <property type="protein sequence ID" value="MFC3163815.1"/>
    <property type="molecule type" value="Genomic_DNA"/>
</dbReference>
<evidence type="ECO:0000256" key="4">
    <source>
        <dbReference type="ARBA" id="ARBA00022737"/>
    </source>
</evidence>
<dbReference type="PANTHER" id="PTHR43790:SF9">
    <property type="entry name" value="GALACTOFURANOSE TRANSPORTER ATP-BINDING PROTEIN YTFR"/>
    <property type="match status" value="1"/>
</dbReference>
<keyword evidence="2" id="KW-0813">Transport</keyword>
<name>A0ABV7I4I9_9HYPH</name>
<evidence type="ECO:0000256" key="1">
    <source>
        <dbReference type="ARBA" id="ARBA00005417"/>
    </source>
</evidence>
<dbReference type="GO" id="GO:0005524">
    <property type="term" value="F:ATP binding"/>
    <property type="evidence" value="ECO:0007669"/>
    <property type="project" value="UniProtKB-KW"/>
</dbReference>
<reference evidence="10" key="1">
    <citation type="journal article" date="2019" name="Int. J. Syst. Evol. Microbiol.">
        <title>The Global Catalogue of Microorganisms (GCM) 10K type strain sequencing project: providing services to taxonomists for standard genome sequencing and annotation.</title>
        <authorList>
            <consortium name="The Broad Institute Genomics Platform"/>
            <consortium name="The Broad Institute Genome Sequencing Center for Infectious Disease"/>
            <person name="Wu L."/>
            <person name="Ma J."/>
        </authorList>
    </citation>
    <scope>NUCLEOTIDE SEQUENCE [LARGE SCALE GENOMIC DNA]</scope>
    <source>
        <strain evidence="10">KCTC 52231</strain>
    </source>
</reference>
<gene>
    <name evidence="9" type="ORF">ACFOHV_11095</name>
</gene>
<dbReference type="InterPro" id="IPR003593">
    <property type="entry name" value="AAA+_ATPase"/>
</dbReference>
<keyword evidence="4" id="KW-0677">Repeat</keyword>
<dbReference type="InterPro" id="IPR027417">
    <property type="entry name" value="P-loop_NTPase"/>
</dbReference>
<dbReference type="InterPro" id="IPR017871">
    <property type="entry name" value="ABC_transporter-like_CS"/>
</dbReference>
<keyword evidence="10" id="KW-1185">Reference proteome</keyword>
<evidence type="ECO:0000256" key="7">
    <source>
        <dbReference type="ARBA" id="ARBA00023136"/>
    </source>
</evidence>
<dbReference type="Pfam" id="PF00005">
    <property type="entry name" value="ABC_tran"/>
    <property type="match status" value="1"/>
</dbReference>
<evidence type="ECO:0000313" key="10">
    <source>
        <dbReference type="Proteomes" id="UP001595647"/>
    </source>
</evidence>
<dbReference type="Proteomes" id="UP001595647">
    <property type="component" value="Unassembled WGS sequence"/>
</dbReference>
<feature type="domain" description="ABC transporter" evidence="8">
    <location>
        <begin position="8"/>
        <end position="245"/>
    </location>
</feature>
<dbReference type="Gene3D" id="3.40.50.300">
    <property type="entry name" value="P-loop containing nucleotide triphosphate hydrolases"/>
    <property type="match status" value="2"/>
</dbReference>
<evidence type="ECO:0000256" key="5">
    <source>
        <dbReference type="ARBA" id="ARBA00022741"/>
    </source>
</evidence>
<evidence type="ECO:0000313" key="9">
    <source>
        <dbReference type="EMBL" id="MFC3163815.1"/>
    </source>
</evidence>
<dbReference type="PANTHER" id="PTHR43790">
    <property type="entry name" value="CARBOHYDRATE TRANSPORT ATP-BINDING PROTEIN MG119-RELATED"/>
    <property type="match status" value="1"/>
</dbReference>
<dbReference type="PROSITE" id="PS50893">
    <property type="entry name" value="ABC_TRANSPORTER_2"/>
    <property type="match status" value="2"/>
</dbReference>
<protein>
    <submittedName>
        <fullName evidence="9">Sugar ABC transporter ATP-binding protein</fullName>
    </submittedName>
</protein>
<organism evidence="9 10">
    <name type="scientific">Ciceribacter thiooxidans</name>
    <dbReference type="NCBI Taxonomy" id="1969821"/>
    <lineage>
        <taxon>Bacteria</taxon>
        <taxon>Pseudomonadati</taxon>
        <taxon>Pseudomonadota</taxon>
        <taxon>Alphaproteobacteria</taxon>
        <taxon>Hyphomicrobiales</taxon>
        <taxon>Rhizobiaceae</taxon>
        <taxon>Ciceribacter</taxon>
    </lineage>
</organism>
<keyword evidence="5" id="KW-0547">Nucleotide-binding</keyword>
<evidence type="ECO:0000256" key="6">
    <source>
        <dbReference type="ARBA" id="ARBA00022840"/>
    </source>
</evidence>
<evidence type="ECO:0000256" key="3">
    <source>
        <dbReference type="ARBA" id="ARBA00022597"/>
    </source>
</evidence>
<keyword evidence="3" id="KW-0762">Sugar transport</keyword>
<comment type="caution">
    <text evidence="9">The sequence shown here is derived from an EMBL/GenBank/DDBJ whole genome shotgun (WGS) entry which is preliminary data.</text>
</comment>
<proteinExistence type="inferred from homology"/>
<dbReference type="RefSeq" id="WP_182306254.1">
    <property type="nucleotide sequence ID" value="NZ_CP059896.1"/>
</dbReference>
<accession>A0ABV7I4I9</accession>
<dbReference type="SUPFAM" id="SSF52540">
    <property type="entry name" value="P-loop containing nucleoside triphosphate hydrolases"/>
    <property type="match status" value="2"/>
</dbReference>
<dbReference type="CDD" id="cd03216">
    <property type="entry name" value="ABC_Carb_Monos_I"/>
    <property type="match status" value="1"/>
</dbReference>
<evidence type="ECO:0000256" key="2">
    <source>
        <dbReference type="ARBA" id="ARBA00022448"/>
    </source>
</evidence>
<sequence length="483" mass="51288">MPGTNTVVSVQGVRIEFGAVKALNGVDLEVGAGEAIGLVGHNGAGKSTIVNVINGVLTPHQGSISYAGEAASGISAARAAGVRCVFQELSLCPNLTVAENTRLMHAGLQGFGWRTKASGLVRKKLDEIFPGNRIEASSQVGDLSIAERQMVEIAINFLTVTERPKLVILDEPTSSLDAGLAEQLLAYVRRFVSEGGSVLFISHILGEILSTADRIVVMKDGKVVASRPADGFSVRSLVETMGSVVKERSKAEGRSNASSAPVVLDLPARRGSTIDFRARRGEIIGLAGLAGHGQTETLLDLFGRNCSNWLPTRKASVAFVAGDRSLNGTFPLWSILRNLTIGHLRALASLGTVDTGREDAVGADWKERIAIKTPDLANPILSLSGGNQQKVLFARALSGDAETVLMDDPMRGVDIGTKQEVYSILRSEAAAGRTFIWYSTEMDEICLCDRVYVFRDGAIVAELMGDEISEDHVLAASFSGEAA</sequence>